<gene>
    <name evidence="1" type="ORF">BDN72DRAFT_754829</name>
</gene>
<protein>
    <submittedName>
        <fullName evidence="1">Uncharacterized protein</fullName>
    </submittedName>
</protein>
<reference evidence="1 2" key="1">
    <citation type="journal article" date="2019" name="Nat. Ecol. Evol.">
        <title>Megaphylogeny resolves global patterns of mushroom evolution.</title>
        <authorList>
            <person name="Varga T."/>
            <person name="Krizsan K."/>
            <person name="Foldi C."/>
            <person name="Dima B."/>
            <person name="Sanchez-Garcia M."/>
            <person name="Sanchez-Ramirez S."/>
            <person name="Szollosi G.J."/>
            <person name="Szarkandi J.G."/>
            <person name="Papp V."/>
            <person name="Albert L."/>
            <person name="Andreopoulos W."/>
            <person name="Angelini C."/>
            <person name="Antonin V."/>
            <person name="Barry K.W."/>
            <person name="Bougher N.L."/>
            <person name="Buchanan P."/>
            <person name="Buyck B."/>
            <person name="Bense V."/>
            <person name="Catcheside P."/>
            <person name="Chovatia M."/>
            <person name="Cooper J."/>
            <person name="Damon W."/>
            <person name="Desjardin D."/>
            <person name="Finy P."/>
            <person name="Geml J."/>
            <person name="Haridas S."/>
            <person name="Hughes K."/>
            <person name="Justo A."/>
            <person name="Karasinski D."/>
            <person name="Kautmanova I."/>
            <person name="Kiss B."/>
            <person name="Kocsube S."/>
            <person name="Kotiranta H."/>
            <person name="LaButti K.M."/>
            <person name="Lechner B.E."/>
            <person name="Liimatainen K."/>
            <person name="Lipzen A."/>
            <person name="Lukacs Z."/>
            <person name="Mihaltcheva S."/>
            <person name="Morgado L.N."/>
            <person name="Niskanen T."/>
            <person name="Noordeloos M.E."/>
            <person name="Ohm R.A."/>
            <person name="Ortiz-Santana B."/>
            <person name="Ovrebo C."/>
            <person name="Racz N."/>
            <person name="Riley R."/>
            <person name="Savchenko A."/>
            <person name="Shiryaev A."/>
            <person name="Soop K."/>
            <person name="Spirin V."/>
            <person name="Szebenyi C."/>
            <person name="Tomsovsky M."/>
            <person name="Tulloss R.E."/>
            <person name="Uehling J."/>
            <person name="Grigoriev I.V."/>
            <person name="Vagvolgyi C."/>
            <person name="Papp T."/>
            <person name="Martin F.M."/>
            <person name="Miettinen O."/>
            <person name="Hibbett D.S."/>
            <person name="Nagy L.G."/>
        </authorList>
    </citation>
    <scope>NUCLEOTIDE SEQUENCE [LARGE SCALE GENOMIC DNA]</scope>
    <source>
        <strain evidence="1 2">NL-1719</strain>
    </source>
</reference>
<proteinExistence type="predicted"/>
<keyword evidence="2" id="KW-1185">Reference proteome</keyword>
<dbReference type="Proteomes" id="UP000308600">
    <property type="component" value="Unassembled WGS sequence"/>
</dbReference>
<name>A0ACD3BII1_9AGAR</name>
<evidence type="ECO:0000313" key="1">
    <source>
        <dbReference type="EMBL" id="TFK77432.1"/>
    </source>
</evidence>
<evidence type="ECO:0000313" key="2">
    <source>
        <dbReference type="Proteomes" id="UP000308600"/>
    </source>
</evidence>
<organism evidence="1 2">
    <name type="scientific">Pluteus cervinus</name>
    <dbReference type="NCBI Taxonomy" id="181527"/>
    <lineage>
        <taxon>Eukaryota</taxon>
        <taxon>Fungi</taxon>
        <taxon>Dikarya</taxon>
        <taxon>Basidiomycota</taxon>
        <taxon>Agaricomycotina</taxon>
        <taxon>Agaricomycetes</taxon>
        <taxon>Agaricomycetidae</taxon>
        <taxon>Agaricales</taxon>
        <taxon>Pluteineae</taxon>
        <taxon>Pluteaceae</taxon>
        <taxon>Pluteus</taxon>
    </lineage>
</organism>
<sequence length="360" mass="41729">MSTWNIGMNDVTEEMQAMKDKLSSKEGRIAAQEAQISRQAAELDELRQNMNDTLHKLSREADRVIVLEQTVAQHTQELRNERLASQNINAALSAAHEKFKQQTAEYKQLEGTLQTVSYTSNGHNLRSTQLEQEKRALEARIRELESILQRQAQSLSSTPRQLPATRPRSSSLSRLQISSLERELKDTRVQLAQRDDELRSNKQRLSHLQNDLLKTENEKLFLEKRSATRIADLENLLAERAGEVQDLENDRLGNEREEELLRRIEEDDAKIAALEKLVGDTYSSGQLQDKLKRVERRLKEEAERVKQLNAERLKLQQEKEGASSDLRKTQEMLSERTVMLEELKKTWSEYVFVMYIFTLD</sequence>
<dbReference type="EMBL" id="ML208259">
    <property type="protein sequence ID" value="TFK77432.1"/>
    <property type="molecule type" value="Genomic_DNA"/>
</dbReference>
<accession>A0ACD3BII1</accession>